<dbReference type="CDD" id="cd18140">
    <property type="entry name" value="HLD_clamp_RFC"/>
    <property type="match status" value="1"/>
</dbReference>
<accession>A0A1J4MDA3</accession>
<dbReference type="SUPFAM" id="SSF52540">
    <property type="entry name" value="P-loop containing nucleoside triphosphate hydrolases"/>
    <property type="match status" value="1"/>
</dbReference>
<feature type="compositionally biased region" description="Basic and acidic residues" evidence="9">
    <location>
        <begin position="777"/>
        <end position="792"/>
    </location>
</feature>
<feature type="compositionally biased region" description="Acidic residues" evidence="9">
    <location>
        <begin position="64"/>
        <end position="73"/>
    </location>
</feature>
<organism evidence="11 12">
    <name type="scientific">Cryptosporidium ubiquitum</name>
    <dbReference type="NCBI Taxonomy" id="857276"/>
    <lineage>
        <taxon>Eukaryota</taxon>
        <taxon>Sar</taxon>
        <taxon>Alveolata</taxon>
        <taxon>Apicomplexa</taxon>
        <taxon>Conoidasida</taxon>
        <taxon>Coccidia</taxon>
        <taxon>Eucoccidiorida</taxon>
        <taxon>Eimeriorina</taxon>
        <taxon>Cryptosporidiidae</taxon>
        <taxon>Cryptosporidium</taxon>
    </lineage>
</organism>
<feature type="compositionally biased region" description="Acidic residues" evidence="9">
    <location>
        <begin position="793"/>
        <end position="805"/>
    </location>
</feature>
<keyword evidence="7 8" id="KW-0539">Nucleus</keyword>
<evidence type="ECO:0000256" key="6">
    <source>
        <dbReference type="ARBA" id="ARBA00022840"/>
    </source>
</evidence>
<keyword evidence="6 8" id="KW-0067">ATP-binding</keyword>
<dbReference type="GO" id="GO:0006260">
    <property type="term" value="P:DNA replication"/>
    <property type="evidence" value="ECO:0007669"/>
    <property type="project" value="UniProtKB-KW"/>
</dbReference>
<evidence type="ECO:0000256" key="8">
    <source>
        <dbReference type="PIRNR" id="PIRNR036578"/>
    </source>
</evidence>
<dbReference type="Proteomes" id="UP000186176">
    <property type="component" value="Unassembled WGS sequence"/>
</dbReference>
<dbReference type="GO" id="GO:0005524">
    <property type="term" value="F:ATP binding"/>
    <property type="evidence" value="ECO:0007669"/>
    <property type="project" value="UniProtKB-UniRule"/>
</dbReference>
<feature type="region of interest" description="Disordered" evidence="9">
    <location>
        <begin position="51"/>
        <end position="124"/>
    </location>
</feature>
<dbReference type="Pfam" id="PF25361">
    <property type="entry name" value="AAA_lid_RFC1"/>
    <property type="match status" value="1"/>
</dbReference>
<dbReference type="SUPFAM" id="SSF52113">
    <property type="entry name" value="BRCT domain"/>
    <property type="match status" value="1"/>
</dbReference>
<comment type="subcellular location">
    <subcellularLocation>
        <location evidence="1 8">Nucleus</location>
    </subcellularLocation>
</comment>
<dbReference type="InterPro" id="IPR013725">
    <property type="entry name" value="DNA_replication_fac_RFC1_C"/>
</dbReference>
<dbReference type="GO" id="GO:0016887">
    <property type="term" value="F:ATP hydrolysis activity"/>
    <property type="evidence" value="ECO:0007669"/>
    <property type="project" value="InterPro"/>
</dbReference>
<feature type="region of interest" description="Disordered" evidence="9">
    <location>
        <begin position="771"/>
        <end position="854"/>
    </location>
</feature>
<dbReference type="InterPro" id="IPR027417">
    <property type="entry name" value="P-loop_NTPase"/>
</dbReference>
<evidence type="ECO:0000256" key="2">
    <source>
        <dbReference type="ARBA" id="ARBA00006116"/>
    </source>
</evidence>
<comment type="similarity">
    <text evidence="2 8">Belongs to the activator 1 large subunit family.</text>
</comment>
<dbReference type="InterPro" id="IPR001357">
    <property type="entry name" value="BRCT_dom"/>
</dbReference>
<evidence type="ECO:0000256" key="3">
    <source>
        <dbReference type="ARBA" id="ARBA00020401"/>
    </source>
</evidence>
<dbReference type="PANTHER" id="PTHR23389:SF6">
    <property type="entry name" value="REPLICATION FACTOR C SUBUNIT 1"/>
    <property type="match status" value="1"/>
</dbReference>
<name>A0A1J4MDA3_9CRYT</name>
<dbReference type="Gene3D" id="3.40.50.10190">
    <property type="entry name" value="BRCT domain"/>
    <property type="match status" value="1"/>
</dbReference>
<evidence type="ECO:0000313" key="12">
    <source>
        <dbReference type="Proteomes" id="UP000186176"/>
    </source>
</evidence>
<dbReference type="Pfam" id="PF00533">
    <property type="entry name" value="BRCT"/>
    <property type="match status" value="1"/>
</dbReference>
<dbReference type="GO" id="GO:0006281">
    <property type="term" value="P:DNA repair"/>
    <property type="evidence" value="ECO:0007669"/>
    <property type="project" value="InterPro"/>
</dbReference>
<dbReference type="SMART" id="SM00382">
    <property type="entry name" value="AAA"/>
    <property type="match status" value="1"/>
</dbReference>
<keyword evidence="4 8" id="KW-0235">DNA replication</keyword>
<dbReference type="InterPro" id="IPR003593">
    <property type="entry name" value="AAA+_ATPase"/>
</dbReference>
<dbReference type="InterPro" id="IPR036420">
    <property type="entry name" value="BRCT_dom_sf"/>
</dbReference>
<dbReference type="InterPro" id="IPR012178">
    <property type="entry name" value="RFC1"/>
</dbReference>
<dbReference type="GO" id="GO:0003677">
    <property type="term" value="F:DNA binding"/>
    <property type="evidence" value="ECO:0007669"/>
    <property type="project" value="InterPro"/>
</dbReference>
<evidence type="ECO:0000256" key="7">
    <source>
        <dbReference type="ARBA" id="ARBA00023242"/>
    </source>
</evidence>
<feature type="compositionally biased region" description="Basic and acidic residues" evidence="9">
    <location>
        <begin position="806"/>
        <end position="817"/>
    </location>
</feature>
<dbReference type="GeneID" id="39980078"/>
<evidence type="ECO:0000256" key="4">
    <source>
        <dbReference type="ARBA" id="ARBA00022705"/>
    </source>
</evidence>
<gene>
    <name evidence="11" type="ORF">cubi_03286</name>
</gene>
<dbReference type="GO" id="GO:0003689">
    <property type="term" value="F:DNA clamp loader activity"/>
    <property type="evidence" value="ECO:0007669"/>
    <property type="project" value="UniProtKB-UniRule"/>
</dbReference>
<dbReference type="OrthoDB" id="446168at2759"/>
<dbReference type="PIRSF" id="PIRSF036578">
    <property type="entry name" value="RFC1"/>
    <property type="match status" value="1"/>
</dbReference>
<evidence type="ECO:0000256" key="1">
    <source>
        <dbReference type="ARBA" id="ARBA00004123"/>
    </source>
</evidence>
<dbReference type="SMART" id="SM00292">
    <property type="entry name" value="BRCT"/>
    <property type="match status" value="1"/>
</dbReference>
<dbReference type="Gene3D" id="3.40.50.300">
    <property type="entry name" value="P-loop containing nucleotide triphosphate hydrolases"/>
    <property type="match status" value="1"/>
</dbReference>
<dbReference type="VEuPathDB" id="CryptoDB:cubi_03286"/>
<dbReference type="FunFam" id="3.40.50.300:FF:000395">
    <property type="entry name" value="Replication factor C subunit 1"/>
    <property type="match status" value="1"/>
</dbReference>
<dbReference type="PANTHER" id="PTHR23389">
    <property type="entry name" value="CHROMOSOME TRANSMISSION FIDELITY FACTOR 18"/>
    <property type="match status" value="1"/>
</dbReference>
<keyword evidence="12" id="KW-1185">Reference proteome</keyword>
<feature type="compositionally biased region" description="Polar residues" evidence="9">
    <location>
        <begin position="818"/>
        <end position="830"/>
    </location>
</feature>
<evidence type="ECO:0000256" key="9">
    <source>
        <dbReference type="SAM" id="MobiDB-lite"/>
    </source>
</evidence>
<dbReference type="Gene3D" id="1.10.8.60">
    <property type="match status" value="1"/>
</dbReference>
<sequence length="854" mass="95468">MELTLDDYFSSCKEKRLKDNKGGSNIKISKEENNKVKINDDTESYEIKVKQTSKRSRLHKVLSSDEEEYEDEIETLKSTTNRKKKNLSPKAEKQNSPKKTKSSSKSNLNAEKDKINSDSQNEEELIGPFNGMSIVVTGTFTNNSRQEIEDFIKVLGGKLTSAVSGKTSYLVAGSSLEDGRPTEEGSKYRNAKSKGVKILNEDEFIEIYTSYKQKEAKHDSKSPNRKTLGVFGAGTQKNEYNNSNDNFYSNHSLWTDRHKPESLDQVLGNGEVIKKLQTWLSDWKSVIIENKKKVPPKASFSPGSRFPQVENINARAALISGPPGIGKSTVASLIAKKCGYIPIEMNASDDRTKEVIENLSESAVGGFSLSTFARKSSSSNYFVEEGGLNTNMLLIMDEMDGLGGSDRGGAAALGRLIQKTRWPIICICNDRMNEKVRNLAPKCYDLKFTRPSKVQIIKRMQEIANKEGMKVEPNAIELLCESVGNDLRQILNELQLLSLSNINVRFSDIKKEISGHLKDVQVTLDVFSATKKLLTTSESSHLSINEKLEIFFIDFDLMPLLLEENYISALSIKTGSGFGSSNQQMAVSPQVIESILESANLFVEADIFNSKIRSDNEWSLLSEIAMNCAVAPGLCSSNSFLPRPEFPKWLGKNSTANKNKRLLSELMAIITVGRKGNCPTSKGLRLSGYLDLIYYKATAPLLDSKIDTKDAIQMSISFMDEYCLNRNHLIEHMPSLMLKNQIRTYEKVDSKTKSAMTRIINSTTHAVKFSIQSNKSNKSDDSEFSRRGREEGQDLDGQEVDFDQSDDNKDEKDEEYSKFSNGKSKTSNELGSLIKVKKSKTTGKQTKEVKKKTK</sequence>
<feature type="domain" description="BRCT" evidence="10">
    <location>
        <begin position="124"/>
        <end position="206"/>
    </location>
</feature>
<evidence type="ECO:0000259" key="10">
    <source>
        <dbReference type="PROSITE" id="PS50172"/>
    </source>
</evidence>
<feature type="compositionally biased region" description="Basic residues" evidence="9">
    <location>
        <begin position="51"/>
        <end position="60"/>
    </location>
</feature>
<evidence type="ECO:0000256" key="5">
    <source>
        <dbReference type="ARBA" id="ARBA00022741"/>
    </source>
</evidence>
<comment type="caution">
    <text evidence="11">The sequence shown here is derived from an EMBL/GenBank/DDBJ whole genome shotgun (WGS) entry which is preliminary data.</text>
</comment>
<reference evidence="11 12" key="1">
    <citation type="submission" date="2016-10" db="EMBL/GenBank/DDBJ databases">
        <title>Reductive evolution of mitochondrial metabolism and differential evolution of invasion-related proteins in Cryptosporidium.</title>
        <authorList>
            <person name="Liu S."/>
            <person name="Roellig D.M."/>
            <person name="Guo Y."/>
            <person name="Li N."/>
            <person name="Frace M.A."/>
            <person name="Tang K."/>
            <person name="Zhang L."/>
            <person name="Feng Y."/>
            <person name="Xiao L."/>
        </authorList>
    </citation>
    <scope>NUCLEOTIDE SEQUENCE [LARGE SCALE GENOMIC DNA]</scope>
    <source>
        <strain evidence="11">39726</strain>
    </source>
</reference>
<dbReference type="Gene3D" id="1.20.272.10">
    <property type="match status" value="1"/>
</dbReference>
<dbReference type="InterPro" id="IPR047854">
    <property type="entry name" value="RFC_lid"/>
</dbReference>
<dbReference type="PROSITE" id="PS50172">
    <property type="entry name" value="BRCT"/>
    <property type="match status" value="1"/>
</dbReference>
<keyword evidence="5 8" id="KW-0547">Nucleotide-binding</keyword>
<dbReference type="SUPFAM" id="SSF48019">
    <property type="entry name" value="post-AAA+ oligomerization domain-like"/>
    <property type="match status" value="1"/>
</dbReference>
<dbReference type="Pfam" id="PF00004">
    <property type="entry name" value="AAA"/>
    <property type="match status" value="1"/>
</dbReference>
<evidence type="ECO:0000313" key="11">
    <source>
        <dbReference type="EMBL" id="OII70988.1"/>
    </source>
</evidence>
<dbReference type="Pfam" id="PF08519">
    <property type="entry name" value="RFC1"/>
    <property type="match status" value="1"/>
</dbReference>
<protein>
    <recommendedName>
        <fullName evidence="3 8">Replication factor C subunit 1</fullName>
    </recommendedName>
</protein>
<dbReference type="RefSeq" id="XP_028873085.1">
    <property type="nucleotide sequence ID" value="XM_029020299.1"/>
</dbReference>
<dbReference type="EMBL" id="LRBP01000032">
    <property type="protein sequence ID" value="OII70988.1"/>
    <property type="molecule type" value="Genomic_DNA"/>
</dbReference>
<dbReference type="InterPro" id="IPR003959">
    <property type="entry name" value="ATPase_AAA_core"/>
</dbReference>
<dbReference type="AlphaFoldDB" id="A0A1J4MDA3"/>
<dbReference type="CDD" id="cd00009">
    <property type="entry name" value="AAA"/>
    <property type="match status" value="1"/>
</dbReference>
<dbReference type="CDD" id="cd17748">
    <property type="entry name" value="BRCT_DNA_ligase_like"/>
    <property type="match status" value="1"/>
</dbReference>
<proteinExistence type="inferred from homology"/>
<dbReference type="GO" id="GO:0005634">
    <property type="term" value="C:nucleus"/>
    <property type="evidence" value="ECO:0007669"/>
    <property type="project" value="UniProtKB-SubCell"/>
</dbReference>
<dbReference type="InterPro" id="IPR008921">
    <property type="entry name" value="DNA_pol3_clamp-load_cplx_C"/>
</dbReference>
<dbReference type="GO" id="GO:0005663">
    <property type="term" value="C:DNA replication factor C complex"/>
    <property type="evidence" value="ECO:0007669"/>
    <property type="project" value="InterPro"/>
</dbReference>